<evidence type="ECO:0000313" key="9">
    <source>
        <dbReference type="Proteomes" id="UP001297581"/>
    </source>
</evidence>
<comment type="subcellular location">
    <subcellularLocation>
        <location evidence="6">Cytoplasm</location>
    </subcellularLocation>
</comment>
<dbReference type="InterPro" id="IPR010137">
    <property type="entry name" value="Lipid_A_LpxA"/>
</dbReference>
<gene>
    <name evidence="6 8" type="primary">lpxA</name>
    <name evidence="8" type="ORF">MJ923_04500</name>
</gene>
<evidence type="ECO:0000256" key="3">
    <source>
        <dbReference type="ARBA" id="ARBA00022679"/>
    </source>
</evidence>
<keyword evidence="6" id="KW-0677">Repeat</keyword>
<dbReference type="InterPro" id="IPR001451">
    <property type="entry name" value="Hexapep"/>
</dbReference>
<dbReference type="Gene3D" id="2.160.10.10">
    <property type="entry name" value="Hexapeptide repeat proteins"/>
    <property type="match status" value="1"/>
</dbReference>
<dbReference type="GO" id="GO:0016020">
    <property type="term" value="C:membrane"/>
    <property type="evidence" value="ECO:0007669"/>
    <property type="project" value="GOC"/>
</dbReference>
<dbReference type="RefSeq" id="WP_240590065.1">
    <property type="nucleotide sequence ID" value="NZ_JAKUDL010000001.1"/>
</dbReference>
<dbReference type="PANTHER" id="PTHR43480">
    <property type="entry name" value="ACYL-[ACYL-CARRIER-PROTEIN]--UDP-N-ACETYLGLUCOSAMINE O-ACYLTRANSFERASE"/>
    <property type="match status" value="1"/>
</dbReference>
<dbReference type="NCBIfam" id="NF003657">
    <property type="entry name" value="PRK05289.1"/>
    <property type="match status" value="1"/>
</dbReference>
<comment type="catalytic activity">
    <reaction evidence="6">
        <text>a (3R)-hydroxyacyl-[ACP] + UDP-N-acetyl-alpha-D-glucosamine = a UDP-3-O-[(3R)-3-hydroxyacyl]-N-acetyl-alpha-D-glucosamine + holo-[ACP]</text>
        <dbReference type="Rhea" id="RHEA:67812"/>
        <dbReference type="Rhea" id="RHEA-COMP:9685"/>
        <dbReference type="Rhea" id="RHEA-COMP:9945"/>
        <dbReference type="ChEBI" id="CHEBI:57705"/>
        <dbReference type="ChEBI" id="CHEBI:64479"/>
        <dbReference type="ChEBI" id="CHEBI:78827"/>
        <dbReference type="ChEBI" id="CHEBI:173225"/>
        <dbReference type="EC" id="2.3.1.129"/>
    </reaction>
</comment>
<proteinExistence type="inferred from homology"/>
<keyword evidence="1 6" id="KW-0444">Lipid biosynthesis</keyword>
<keyword evidence="2 6" id="KW-0441">Lipid A biosynthesis</keyword>
<sequence>MISELAFVHPDAKIGNNVSIGPWTYIGAGVEIGDDNIIHSHVVVKGPTVIGKGNRIFQFASVGEDCQDKKYAGEPTRLIIGDNNIIRENVTIHRGTIQDNSETRIGSNNLFMAYVHIAHDCVVGNNVIMANNASIAGHVHVGDWAILGGMTGVHQFVHIGAHAFTAGASLILQDVPPFVMAAGQPAIPRGLNSEGMKRRGFSKEAQLAVRRAYKTLYRNNLTVEEATAALAEESAAIPEVKMMMDFVANSGRGIIRG</sequence>
<protein>
    <recommendedName>
        <fullName evidence="6">Acyl-[acyl-carrier-protein]--UDP-N-acetylglucosamine O-acyltransferase</fullName>
        <shortName evidence="6">UDP-N-acetylglucosamine acyltransferase</shortName>
        <ecNumber evidence="6">2.3.1.129</ecNumber>
    </recommendedName>
</protein>
<dbReference type="AlphaFoldDB" id="A0AAJ1BFA1"/>
<keyword evidence="5 6" id="KW-0012">Acyltransferase</keyword>
<evidence type="ECO:0000256" key="5">
    <source>
        <dbReference type="ARBA" id="ARBA00023315"/>
    </source>
</evidence>
<dbReference type="SUPFAM" id="SSF51161">
    <property type="entry name" value="Trimeric LpxA-like enzymes"/>
    <property type="match status" value="1"/>
</dbReference>
<evidence type="ECO:0000259" key="7">
    <source>
        <dbReference type="Pfam" id="PF13720"/>
    </source>
</evidence>
<evidence type="ECO:0000256" key="4">
    <source>
        <dbReference type="ARBA" id="ARBA00023098"/>
    </source>
</evidence>
<evidence type="ECO:0000256" key="6">
    <source>
        <dbReference type="HAMAP-Rule" id="MF_00387"/>
    </source>
</evidence>
<keyword evidence="3 6" id="KW-0808">Transferase</keyword>
<dbReference type="Pfam" id="PF00132">
    <property type="entry name" value="Hexapep"/>
    <property type="match status" value="2"/>
</dbReference>
<keyword evidence="9" id="KW-1185">Reference proteome</keyword>
<comment type="similarity">
    <text evidence="6">Belongs to the transferase hexapeptide repeat family. LpxA subfamily.</text>
</comment>
<keyword evidence="6" id="KW-0963">Cytoplasm</keyword>
<dbReference type="GO" id="GO:0005737">
    <property type="term" value="C:cytoplasm"/>
    <property type="evidence" value="ECO:0007669"/>
    <property type="project" value="UniProtKB-SubCell"/>
</dbReference>
<name>A0AAJ1BFA1_9GAMM</name>
<dbReference type="EC" id="2.3.1.129" evidence="6"/>
<reference evidence="8 9" key="1">
    <citation type="submission" date="2022-02" db="EMBL/GenBank/DDBJ databases">
        <title>The genome sequence of Shewanella sp. 3B26.</title>
        <authorList>
            <person name="Du J."/>
        </authorList>
    </citation>
    <scope>NUCLEOTIDE SEQUENCE [LARGE SCALE GENOMIC DNA]</scope>
    <source>
        <strain evidence="8 9">3B26</strain>
    </source>
</reference>
<dbReference type="PIRSF" id="PIRSF000456">
    <property type="entry name" value="UDP-GlcNAc_acltr"/>
    <property type="match status" value="1"/>
</dbReference>
<dbReference type="CDD" id="cd03351">
    <property type="entry name" value="LbH_UDP-GlcNAc_AT"/>
    <property type="match status" value="1"/>
</dbReference>
<dbReference type="InterPro" id="IPR011004">
    <property type="entry name" value="Trimer_LpxA-like_sf"/>
</dbReference>
<dbReference type="Gene3D" id="1.20.1180.10">
    <property type="entry name" value="Udp N-acetylglucosamine O-acyltransferase, C-terminal domain"/>
    <property type="match status" value="1"/>
</dbReference>
<comment type="subunit">
    <text evidence="6">Homotrimer.</text>
</comment>
<dbReference type="InterPro" id="IPR037157">
    <property type="entry name" value="Acetyltransf_C_sf"/>
</dbReference>
<evidence type="ECO:0000313" key="8">
    <source>
        <dbReference type="EMBL" id="MCH4293563.1"/>
    </source>
</evidence>
<keyword evidence="4 6" id="KW-0443">Lipid metabolism</keyword>
<dbReference type="Proteomes" id="UP001297581">
    <property type="component" value="Unassembled WGS sequence"/>
</dbReference>
<dbReference type="GO" id="GO:0008780">
    <property type="term" value="F:acyl-[acyl-carrier-protein]-UDP-N-acetylglucosamine O-acyltransferase activity"/>
    <property type="evidence" value="ECO:0007669"/>
    <property type="project" value="UniProtKB-UniRule"/>
</dbReference>
<dbReference type="GO" id="GO:0009245">
    <property type="term" value="P:lipid A biosynthetic process"/>
    <property type="evidence" value="ECO:0007669"/>
    <property type="project" value="UniProtKB-UniRule"/>
</dbReference>
<evidence type="ECO:0000256" key="2">
    <source>
        <dbReference type="ARBA" id="ARBA00022556"/>
    </source>
</evidence>
<accession>A0AAJ1BFA1</accession>
<dbReference type="EMBL" id="JAKUDL010000001">
    <property type="protein sequence ID" value="MCH4293563.1"/>
    <property type="molecule type" value="Genomic_DNA"/>
</dbReference>
<dbReference type="InterPro" id="IPR029098">
    <property type="entry name" value="Acetyltransf_C"/>
</dbReference>
<feature type="domain" description="UDP N-acetylglucosamine O-acyltransferase C-terminal" evidence="7">
    <location>
        <begin position="174"/>
        <end position="255"/>
    </location>
</feature>
<comment type="function">
    <text evidence="6">Involved in the biosynthesis of lipid A, a phosphorylated glycolipid that anchors the lipopolysaccharide to the outer membrane of the cell.</text>
</comment>
<dbReference type="Pfam" id="PF13720">
    <property type="entry name" value="Acetyltransf_11"/>
    <property type="match status" value="1"/>
</dbReference>
<dbReference type="NCBIfam" id="TIGR01852">
    <property type="entry name" value="lipid_A_lpxA"/>
    <property type="match status" value="1"/>
</dbReference>
<comment type="pathway">
    <text evidence="6">Glycolipid biosynthesis; lipid IV(A) biosynthesis; lipid IV(A) from (3R)-3-hydroxytetradecanoyl-[acyl-carrier-protein] and UDP-N-acetyl-alpha-D-glucosamine: step 1/6.</text>
</comment>
<dbReference type="PANTHER" id="PTHR43480:SF1">
    <property type="entry name" value="ACYL-[ACYL-CARRIER-PROTEIN]--UDP-N-ACETYLGLUCOSAMINE O-ACYLTRANSFERASE, MITOCHONDRIAL-RELATED"/>
    <property type="match status" value="1"/>
</dbReference>
<comment type="caution">
    <text evidence="8">The sequence shown here is derived from an EMBL/GenBank/DDBJ whole genome shotgun (WGS) entry which is preliminary data.</text>
</comment>
<dbReference type="HAMAP" id="MF_00387">
    <property type="entry name" value="LpxA"/>
    <property type="match status" value="1"/>
</dbReference>
<organism evidence="8 9">
    <name type="scientific">Shewanella zhuhaiensis</name>
    <dbReference type="NCBI Taxonomy" id="2919576"/>
    <lineage>
        <taxon>Bacteria</taxon>
        <taxon>Pseudomonadati</taxon>
        <taxon>Pseudomonadota</taxon>
        <taxon>Gammaproteobacteria</taxon>
        <taxon>Alteromonadales</taxon>
        <taxon>Shewanellaceae</taxon>
        <taxon>Shewanella</taxon>
    </lineage>
</organism>
<evidence type="ECO:0000256" key="1">
    <source>
        <dbReference type="ARBA" id="ARBA00022516"/>
    </source>
</evidence>